<evidence type="ECO:0000313" key="3">
    <source>
        <dbReference type="Proteomes" id="UP001189429"/>
    </source>
</evidence>
<organism evidence="2 3">
    <name type="scientific">Prorocentrum cordatum</name>
    <dbReference type="NCBI Taxonomy" id="2364126"/>
    <lineage>
        <taxon>Eukaryota</taxon>
        <taxon>Sar</taxon>
        <taxon>Alveolata</taxon>
        <taxon>Dinophyceae</taxon>
        <taxon>Prorocentrales</taxon>
        <taxon>Prorocentraceae</taxon>
        <taxon>Prorocentrum</taxon>
    </lineage>
</organism>
<dbReference type="Proteomes" id="UP001189429">
    <property type="component" value="Unassembled WGS sequence"/>
</dbReference>
<gene>
    <name evidence="2" type="ORF">PCOR1329_LOCUS64784</name>
</gene>
<protein>
    <submittedName>
        <fullName evidence="2">Uncharacterized protein</fullName>
    </submittedName>
</protein>
<name>A0ABN9WBM6_9DINO</name>
<evidence type="ECO:0000313" key="2">
    <source>
        <dbReference type="EMBL" id="CAK0882195.1"/>
    </source>
</evidence>
<accession>A0ABN9WBM6</accession>
<evidence type="ECO:0000256" key="1">
    <source>
        <dbReference type="SAM" id="MobiDB-lite"/>
    </source>
</evidence>
<proteinExistence type="predicted"/>
<sequence length="384" mass="41967">MPFAAGSTEIWRECAAISAQAIPARAALAAARVLYSTLYFLPGTLAIGHDAAVGRVVRVPGCAGRGAASGPRCGPPAARQRACHRGRGDEDLSGFDFSPVDIMDEDDKPNKKHHTKSINRVKLETLTSTLDQAIPLLERDFKVKTQQLKVALANFRSHQKDMDVAKKEATAAMKALRAEAERRRRSAADRRLTKERERKAKEEAERTAKAAMIKKAQALMGVKGGAEDGILGDMSLGLMVDVLMALPEAVENPIFVKRLAKSKDIVVTNIQDFLNITRRKTAKFVLAASRASDVELAFLLARYFHEASFRVKAMQSDAQKVARDLNVVMPPKLRRSFLPIIKGLRANAVPLRVNATSLAGATIQTACLEISSLMGNISDYRRPN</sequence>
<reference evidence="2" key="1">
    <citation type="submission" date="2023-10" db="EMBL/GenBank/DDBJ databases">
        <authorList>
            <person name="Chen Y."/>
            <person name="Shah S."/>
            <person name="Dougan E. K."/>
            <person name="Thang M."/>
            <person name="Chan C."/>
        </authorList>
    </citation>
    <scope>NUCLEOTIDE SEQUENCE [LARGE SCALE GENOMIC DNA]</scope>
</reference>
<feature type="region of interest" description="Disordered" evidence="1">
    <location>
        <begin position="179"/>
        <end position="204"/>
    </location>
</feature>
<dbReference type="EMBL" id="CAUYUJ010018281">
    <property type="protein sequence ID" value="CAK0882195.1"/>
    <property type="molecule type" value="Genomic_DNA"/>
</dbReference>
<comment type="caution">
    <text evidence="2">The sequence shown here is derived from an EMBL/GenBank/DDBJ whole genome shotgun (WGS) entry which is preliminary data.</text>
</comment>
<keyword evidence="3" id="KW-1185">Reference proteome</keyword>